<dbReference type="Proteomes" id="UP000800235">
    <property type="component" value="Unassembled WGS sequence"/>
</dbReference>
<name>A0A9P4NJG4_9PEZI</name>
<sequence>SKSNDSPSKKSTADSEVSFPGDYKPNAIKGKAAFSRDMGLKNLDLANWLIVDDNYTTYLHIRFNLLNNHKDEVLQIVHTPTVQTASEELLRMVSDFLIKRYPSYYGTFTPARGRPSIMLKRMDTTSFDITPPFAIHPLEICARLAMEDFNILIQDESTGEHHLAASVTLFPVGWKLKDRIGWSITKLHAQVPEWSTRLSHPVEKFFSRIRVDNPMERSAYFIQIAPPTQTLQSTLFSQETHSFHTRGEEDFKIEDVIVRMERQTFRRLPISGAIVFTVKTVSKRLMTDFEEEELANLALEIRGWPEEVGRYKGRDGWGEKVLKWVDLRTGNYYDEPWEA</sequence>
<organism evidence="1 2">
    <name type="scientific">Tothia fuscella</name>
    <dbReference type="NCBI Taxonomy" id="1048955"/>
    <lineage>
        <taxon>Eukaryota</taxon>
        <taxon>Fungi</taxon>
        <taxon>Dikarya</taxon>
        <taxon>Ascomycota</taxon>
        <taxon>Pezizomycotina</taxon>
        <taxon>Dothideomycetes</taxon>
        <taxon>Pleosporomycetidae</taxon>
        <taxon>Venturiales</taxon>
        <taxon>Cylindrosympodiaceae</taxon>
        <taxon>Tothia</taxon>
    </lineage>
</organism>
<protein>
    <submittedName>
        <fullName evidence="1">Uncharacterized protein</fullName>
    </submittedName>
</protein>
<evidence type="ECO:0000313" key="1">
    <source>
        <dbReference type="EMBL" id="KAF2423487.1"/>
    </source>
</evidence>
<proteinExistence type="predicted"/>
<keyword evidence="2" id="KW-1185">Reference proteome</keyword>
<dbReference type="Pfam" id="PF11927">
    <property type="entry name" value="HODM_asu-like"/>
    <property type="match status" value="1"/>
</dbReference>
<evidence type="ECO:0000313" key="2">
    <source>
        <dbReference type="Proteomes" id="UP000800235"/>
    </source>
</evidence>
<dbReference type="AlphaFoldDB" id="A0A9P4NJG4"/>
<comment type="caution">
    <text evidence="1">The sequence shown here is derived from an EMBL/GenBank/DDBJ whole genome shotgun (WGS) entry which is preliminary data.</text>
</comment>
<reference evidence="1" key="1">
    <citation type="journal article" date="2020" name="Stud. Mycol.">
        <title>101 Dothideomycetes genomes: a test case for predicting lifestyles and emergence of pathogens.</title>
        <authorList>
            <person name="Haridas S."/>
            <person name="Albert R."/>
            <person name="Binder M."/>
            <person name="Bloem J."/>
            <person name="Labutti K."/>
            <person name="Salamov A."/>
            <person name="Andreopoulos B."/>
            <person name="Baker S."/>
            <person name="Barry K."/>
            <person name="Bills G."/>
            <person name="Bluhm B."/>
            <person name="Cannon C."/>
            <person name="Castanera R."/>
            <person name="Culley D."/>
            <person name="Daum C."/>
            <person name="Ezra D."/>
            <person name="Gonzalez J."/>
            <person name="Henrissat B."/>
            <person name="Kuo A."/>
            <person name="Liang C."/>
            <person name="Lipzen A."/>
            <person name="Lutzoni F."/>
            <person name="Magnuson J."/>
            <person name="Mondo S."/>
            <person name="Nolan M."/>
            <person name="Ohm R."/>
            <person name="Pangilinan J."/>
            <person name="Park H.-J."/>
            <person name="Ramirez L."/>
            <person name="Alfaro M."/>
            <person name="Sun H."/>
            <person name="Tritt A."/>
            <person name="Yoshinaga Y."/>
            <person name="Zwiers L.-H."/>
            <person name="Turgeon B."/>
            <person name="Goodwin S."/>
            <person name="Spatafora J."/>
            <person name="Crous P."/>
            <person name="Grigoriev I."/>
        </authorList>
    </citation>
    <scope>NUCLEOTIDE SEQUENCE</scope>
    <source>
        <strain evidence="1">CBS 130266</strain>
    </source>
</reference>
<gene>
    <name evidence="1" type="ORF">EJ08DRAFT_724637</name>
</gene>
<feature type="non-terminal residue" evidence="1">
    <location>
        <position position="1"/>
    </location>
</feature>
<dbReference type="OrthoDB" id="5043642at2759"/>
<accession>A0A9P4NJG4</accession>
<dbReference type="EMBL" id="MU007081">
    <property type="protein sequence ID" value="KAF2423487.1"/>
    <property type="molecule type" value="Genomic_DNA"/>
</dbReference>
<dbReference type="InterPro" id="IPR021848">
    <property type="entry name" value="HODM_asu-like"/>
</dbReference>